<reference evidence="1" key="1">
    <citation type="submission" date="2020-08" db="EMBL/GenBank/DDBJ databases">
        <title>Multicomponent nature underlies the extraordinary mechanical properties of spider dragline silk.</title>
        <authorList>
            <person name="Kono N."/>
            <person name="Nakamura H."/>
            <person name="Mori M."/>
            <person name="Yoshida Y."/>
            <person name="Ohtoshi R."/>
            <person name="Malay A.D."/>
            <person name="Moran D.A.P."/>
            <person name="Tomita M."/>
            <person name="Numata K."/>
            <person name="Arakawa K."/>
        </authorList>
    </citation>
    <scope>NUCLEOTIDE SEQUENCE</scope>
</reference>
<proteinExistence type="predicted"/>
<dbReference type="AlphaFoldDB" id="A0A8X6QBF3"/>
<organism evidence="1 2">
    <name type="scientific">Nephila pilipes</name>
    <name type="common">Giant wood spider</name>
    <name type="synonym">Nephila maculata</name>
    <dbReference type="NCBI Taxonomy" id="299642"/>
    <lineage>
        <taxon>Eukaryota</taxon>
        <taxon>Metazoa</taxon>
        <taxon>Ecdysozoa</taxon>
        <taxon>Arthropoda</taxon>
        <taxon>Chelicerata</taxon>
        <taxon>Arachnida</taxon>
        <taxon>Araneae</taxon>
        <taxon>Araneomorphae</taxon>
        <taxon>Entelegynae</taxon>
        <taxon>Araneoidea</taxon>
        <taxon>Nephilidae</taxon>
        <taxon>Nephila</taxon>
    </lineage>
</organism>
<comment type="caution">
    <text evidence="1">The sequence shown here is derived from an EMBL/GenBank/DDBJ whole genome shotgun (WGS) entry which is preliminary data.</text>
</comment>
<evidence type="ECO:0000313" key="1">
    <source>
        <dbReference type="EMBL" id="GFU09830.1"/>
    </source>
</evidence>
<dbReference type="Proteomes" id="UP000887013">
    <property type="component" value="Unassembled WGS sequence"/>
</dbReference>
<name>A0A8X6QBF3_NEPPI</name>
<accession>A0A8X6QBF3</accession>
<sequence>MFRAKCPGVLKNKVKMAIQYILKLLNCLLSDEALKDIESFTKDQAASVKWNHLRQGRTSSLFGKVLHWKTSQKGLEAQNLGKYFSDAAIE</sequence>
<dbReference type="EMBL" id="BMAW01078156">
    <property type="protein sequence ID" value="GFU09830.1"/>
    <property type="molecule type" value="Genomic_DNA"/>
</dbReference>
<keyword evidence="2" id="KW-1185">Reference proteome</keyword>
<gene>
    <name evidence="1" type="ORF">NPIL_511451</name>
</gene>
<protein>
    <submittedName>
        <fullName evidence="1">Uncharacterized protein</fullName>
    </submittedName>
</protein>
<evidence type="ECO:0000313" key="2">
    <source>
        <dbReference type="Proteomes" id="UP000887013"/>
    </source>
</evidence>